<reference evidence="3 4" key="1">
    <citation type="journal article" date="2018" name="Sci. Rep.">
        <title>Raphidocelis subcapitata (=Pseudokirchneriella subcapitata) provides an insight into genome evolution and environmental adaptations in the Sphaeropleales.</title>
        <authorList>
            <person name="Suzuki S."/>
            <person name="Yamaguchi H."/>
            <person name="Nakajima N."/>
            <person name="Kawachi M."/>
        </authorList>
    </citation>
    <scope>NUCLEOTIDE SEQUENCE [LARGE SCALE GENOMIC DNA]</scope>
    <source>
        <strain evidence="3 4">NIES-35</strain>
    </source>
</reference>
<keyword evidence="4" id="KW-1185">Reference proteome</keyword>
<dbReference type="Proteomes" id="UP000247498">
    <property type="component" value="Unassembled WGS sequence"/>
</dbReference>
<dbReference type="PANTHER" id="PTHR31596:SF1">
    <property type="entry name" value="T-CELL ACTIVATION INHIBITOR, MITOCHONDRIAL"/>
    <property type="match status" value="1"/>
</dbReference>
<dbReference type="GO" id="GO:0005739">
    <property type="term" value="C:mitochondrion"/>
    <property type="evidence" value="ECO:0007669"/>
    <property type="project" value="TreeGrafter"/>
</dbReference>
<comment type="caution">
    <text evidence="3">The sequence shown here is derived from an EMBL/GenBank/DDBJ whole genome shotgun (WGS) entry which is preliminary data.</text>
</comment>
<proteinExistence type="predicted"/>
<evidence type="ECO:0000313" key="4">
    <source>
        <dbReference type="Proteomes" id="UP000247498"/>
    </source>
</evidence>
<sequence length="579" mass="60645">MDADKSKRLMRQVMKQVHPDLFTEHATQRVQNSESLKALNAYVERMGRGYPPGALHLDFWVREPSAGGLVPVSADLPPGGALEPLFFCFGLITEEELSAGLSRGGGGGSRGGVDTGFITWLRDTVGEAVALAERHEDLKTRIREARADIEHRHGLGALQVGSEFSANPAEQQRQLEALRVLDAALESLPPDAAAALAGLPICAHHPDAPAAGAPALEELAEGRGCVADDGVLHVIADRHSLRDALLTLDLDRARVLARVSLFWQRRVRELTPALVQLLGVQNVWCDTRTEQNSQNFVIWAGYILEQREDIERAVGPRRFTFSLLVHSDATSPAIDFSVRSSILQVRSDCPPRQLVEFLTSDGSSAADEAASAVRSGQAEEQALLEAVRAAFGAKHVVRVCGASSDGSDVLAGARRLLENAEAIKGSGVDLSGASLAIDDCYEVWGSGFISIPYDFDLRDLQPQLTRLLAAGDGGGGGGGGGEGAAAEGGAGRRHDTVAAAAAARARPGRGAAGEAAGGWAGACRGGGALCVAARRRPPARAAAARAAAALPRVRAVAAPAPRPAARGAASAARLPGLRF</sequence>
<organism evidence="3 4">
    <name type="scientific">Raphidocelis subcapitata</name>
    <dbReference type="NCBI Taxonomy" id="307507"/>
    <lineage>
        <taxon>Eukaryota</taxon>
        <taxon>Viridiplantae</taxon>
        <taxon>Chlorophyta</taxon>
        <taxon>core chlorophytes</taxon>
        <taxon>Chlorophyceae</taxon>
        <taxon>CS clade</taxon>
        <taxon>Sphaeropleales</taxon>
        <taxon>Selenastraceae</taxon>
        <taxon>Raphidocelis</taxon>
    </lineage>
</organism>
<gene>
    <name evidence="3" type="ORF">Rsub_03851</name>
</gene>
<evidence type="ECO:0000256" key="1">
    <source>
        <dbReference type="SAM" id="MobiDB-lite"/>
    </source>
</evidence>
<name>A0A2V0NTN8_9CHLO</name>
<dbReference type="OrthoDB" id="511153at2759"/>
<evidence type="ECO:0000259" key="2">
    <source>
        <dbReference type="Pfam" id="PF14687"/>
    </source>
</evidence>
<dbReference type="EMBL" id="BDRX01000021">
    <property type="protein sequence ID" value="GBF90996.1"/>
    <property type="molecule type" value="Genomic_DNA"/>
</dbReference>
<dbReference type="InterPro" id="IPR028031">
    <property type="entry name" value="DUF4460"/>
</dbReference>
<dbReference type="InParanoid" id="A0A2V0NTN8"/>
<dbReference type="PANTHER" id="PTHR31596">
    <property type="entry name" value="T-CELL ACTIVATION INHIBITOR, MITOCHONDRIAL"/>
    <property type="match status" value="1"/>
</dbReference>
<feature type="domain" description="DUF4460" evidence="2">
    <location>
        <begin position="5"/>
        <end position="63"/>
    </location>
</feature>
<dbReference type="AlphaFoldDB" id="A0A2V0NTN8"/>
<protein>
    <recommendedName>
        <fullName evidence="2">DUF4460 domain-containing protein</fullName>
    </recommendedName>
</protein>
<evidence type="ECO:0000313" key="3">
    <source>
        <dbReference type="EMBL" id="GBF90996.1"/>
    </source>
</evidence>
<feature type="region of interest" description="Disordered" evidence="1">
    <location>
        <begin position="558"/>
        <end position="579"/>
    </location>
</feature>
<dbReference type="InterPro" id="IPR027986">
    <property type="entry name" value="TCAIM"/>
</dbReference>
<accession>A0A2V0NTN8</accession>
<dbReference type="Pfam" id="PF14687">
    <property type="entry name" value="DUF4460"/>
    <property type="match status" value="1"/>
</dbReference>